<dbReference type="EMBL" id="JABFAA010000010">
    <property type="protein sequence ID" value="MBA0694523.1"/>
    <property type="molecule type" value="Genomic_DNA"/>
</dbReference>
<comment type="caution">
    <text evidence="1">The sequence shown here is derived from an EMBL/GenBank/DDBJ whole genome shotgun (WGS) entry which is preliminary data.</text>
</comment>
<dbReference type="AlphaFoldDB" id="A0A7J8Y4L2"/>
<evidence type="ECO:0000313" key="1">
    <source>
        <dbReference type="EMBL" id="MBA0694523.1"/>
    </source>
</evidence>
<proteinExistence type="predicted"/>
<evidence type="ECO:0000313" key="2">
    <source>
        <dbReference type="Proteomes" id="UP000593577"/>
    </source>
</evidence>
<protein>
    <submittedName>
        <fullName evidence="1">Uncharacterized protein</fullName>
    </submittedName>
</protein>
<gene>
    <name evidence="1" type="ORF">Goari_004807</name>
</gene>
<organism evidence="1 2">
    <name type="scientific">Gossypium aridum</name>
    <name type="common">American cotton</name>
    <name type="synonym">Erioxylum aridum</name>
    <dbReference type="NCBI Taxonomy" id="34290"/>
    <lineage>
        <taxon>Eukaryota</taxon>
        <taxon>Viridiplantae</taxon>
        <taxon>Streptophyta</taxon>
        <taxon>Embryophyta</taxon>
        <taxon>Tracheophyta</taxon>
        <taxon>Spermatophyta</taxon>
        <taxon>Magnoliopsida</taxon>
        <taxon>eudicotyledons</taxon>
        <taxon>Gunneridae</taxon>
        <taxon>Pentapetalae</taxon>
        <taxon>rosids</taxon>
        <taxon>malvids</taxon>
        <taxon>Malvales</taxon>
        <taxon>Malvaceae</taxon>
        <taxon>Malvoideae</taxon>
        <taxon>Gossypium</taxon>
    </lineage>
</organism>
<sequence>MLMKSSRFHSMDLLERKVALLRWEA</sequence>
<name>A0A7J8Y4L2_GOSAI</name>
<accession>A0A7J8Y4L2</accession>
<reference evidence="1 2" key="1">
    <citation type="journal article" date="2019" name="Genome Biol. Evol.">
        <title>Insights into the evolution of the New World diploid cottons (Gossypium, subgenus Houzingenia) based on genome sequencing.</title>
        <authorList>
            <person name="Grover C.E."/>
            <person name="Arick M.A. 2nd"/>
            <person name="Thrash A."/>
            <person name="Conover J.L."/>
            <person name="Sanders W.S."/>
            <person name="Peterson D.G."/>
            <person name="Frelichowski J.E."/>
            <person name="Scheffler J.A."/>
            <person name="Scheffler B.E."/>
            <person name="Wendel J.F."/>
        </authorList>
    </citation>
    <scope>NUCLEOTIDE SEQUENCE [LARGE SCALE GENOMIC DNA]</scope>
    <source>
        <strain evidence="1">185</strain>
        <tissue evidence="1">Leaf</tissue>
    </source>
</reference>
<keyword evidence="2" id="KW-1185">Reference proteome</keyword>
<dbReference type="Proteomes" id="UP000593577">
    <property type="component" value="Unassembled WGS sequence"/>
</dbReference>